<dbReference type="InterPro" id="IPR001950">
    <property type="entry name" value="SUI1"/>
</dbReference>
<gene>
    <name evidence="5" type="ORF">EAH_00014380</name>
</gene>
<dbReference type="CDD" id="cd11608">
    <property type="entry name" value="eIF2D_C"/>
    <property type="match status" value="1"/>
</dbReference>
<feature type="domain" description="Eukaryotic translation initiation factor 2D-like PUA RNA-binding" evidence="4">
    <location>
        <begin position="41"/>
        <end position="129"/>
    </location>
</feature>
<dbReference type="EMBL" id="HG671173">
    <property type="protein sequence ID" value="CDI80283.1"/>
    <property type="molecule type" value="Genomic_DNA"/>
</dbReference>
<dbReference type="VEuPathDB" id="ToxoDB:EAH_00014380"/>
<evidence type="ECO:0000259" key="3">
    <source>
        <dbReference type="Pfam" id="PF25304"/>
    </source>
</evidence>
<accession>U6GLV9</accession>
<dbReference type="GO" id="GO:0001731">
    <property type="term" value="P:formation of translation preinitiation complex"/>
    <property type="evidence" value="ECO:0007669"/>
    <property type="project" value="InterPro"/>
</dbReference>
<protein>
    <submittedName>
        <fullName evidence="5">Uncharacterized protein</fullName>
    </submittedName>
</protein>
<evidence type="ECO:0000313" key="6">
    <source>
        <dbReference type="Proteomes" id="UP000018050"/>
    </source>
</evidence>
<dbReference type="Pfam" id="PF01253">
    <property type="entry name" value="SUI1"/>
    <property type="match status" value="1"/>
</dbReference>
<dbReference type="SUPFAM" id="SSF55159">
    <property type="entry name" value="eIF1-like"/>
    <property type="match status" value="1"/>
</dbReference>
<dbReference type="InterPro" id="IPR015947">
    <property type="entry name" value="PUA-like_sf"/>
</dbReference>
<feature type="region of interest" description="Disordered" evidence="1">
    <location>
        <begin position="160"/>
        <end position="206"/>
    </location>
</feature>
<dbReference type="InterPro" id="IPR039759">
    <property type="entry name" value="eIF2D_SUI1"/>
</dbReference>
<dbReference type="Proteomes" id="UP000018050">
    <property type="component" value="Unassembled WGS sequence"/>
</dbReference>
<dbReference type="SUPFAM" id="SSF88697">
    <property type="entry name" value="PUA domain-like"/>
    <property type="match status" value="1"/>
</dbReference>
<feature type="domain" description="SUI1" evidence="2">
    <location>
        <begin position="592"/>
        <end position="664"/>
    </location>
</feature>
<feature type="compositionally biased region" description="Basic and acidic residues" evidence="1">
    <location>
        <begin position="184"/>
        <end position="206"/>
    </location>
</feature>
<proteinExistence type="predicted"/>
<organism evidence="5 6">
    <name type="scientific">Eimeria acervulina</name>
    <name type="common">Coccidian parasite</name>
    <dbReference type="NCBI Taxonomy" id="5801"/>
    <lineage>
        <taxon>Eukaryota</taxon>
        <taxon>Sar</taxon>
        <taxon>Alveolata</taxon>
        <taxon>Apicomplexa</taxon>
        <taxon>Conoidasida</taxon>
        <taxon>Coccidia</taxon>
        <taxon>Eucoccidiorida</taxon>
        <taxon>Eimeriorina</taxon>
        <taxon>Eimeriidae</taxon>
        <taxon>Eimeria</taxon>
    </lineage>
</organism>
<reference evidence="5" key="2">
    <citation type="submission" date="2013-10" db="EMBL/GenBank/DDBJ databases">
        <authorList>
            <person name="Aslett M."/>
        </authorList>
    </citation>
    <scope>NUCLEOTIDE SEQUENCE [LARGE SCALE GENOMIC DNA]</scope>
    <source>
        <strain evidence="5">Houghton</strain>
    </source>
</reference>
<dbReference type="AlphaFoldDB" id="U6GLV9"/>
<dbReference type="OrthoDB" id="199771at2759"/>
<dbReference type="RefSeq" id="XP_013249740.1">
    <property type="nucleotide sequence ID" value="XM_013394286.1"/>
</dbReference>
<dbReference type="GO" id="GO:0003743">
    <property type="term" value="F:translation initiation factor activity"/>
    <property type="evidence" value="ECO:0007669"/>
    <property type="project" value="InterPro"/>
</dbReference>
<feature type="region of interest" description="Disordered" evidence="1">
    <location>
        <begin position="498"/>
        <end position="523"/>
    </location>
</feature>
<dbReference type="OMA" id="MIPGICK"/>
<evidence type="ECO:0000256" key="1">
    <source>
        <dbReference type="SAM" id="MobiDB-lite"/>
    </source>
</evidence>
<evidence type="ECO:0000259" key="4">
    <source>
        <dbReference type="Pfam" id="PF26292"/>
    </source>
</evidence>
<sequence length="679" mass="72596">MSSTSANKCTLYSVGDVPYLAEVNGVFFPTVHGLWRCPRMLPSMILLSPVSHFVLKGADLMLPGVCRPLTIAAARAAGVDSIKCGDLWAIRVAGNALPFAVGRAVTRVPSLELLGDKGRVLELIHYLGDSLWKHGKHTPLPPLFTFSQVFSGGDDAELLASCGMGPPESLPGAMPQEQQQEQQEEQHKQDAAQEKDAAAESCTKTDADGHTPVCVAAAEQPRTQEAGGQACPVAVSGDEVPTTSAEQALTTEEQDKYLALCLLETLHTVSDDQLPLDVSALYRQVLAGGVHLFFSSFSSNGVLDNLGSRIYARGSSAQLLTGRARTMVKLTAEAPAIFYTKMEKGDAPFVAPDIRRSSAKKLGKFIQGATKQKLLQTKEQRGVVSVVKINRSHPDYCKHTPVPENRKKKFVEKAAVPVAASGAASAGPAAPAEEAAQKGTQTAVGTAASTSGPLVFEFCAPPAKCCRIFAAVGARTGKNVFFTAEEYRQVLGKYLEQQDTKREDGEEQATQTGGPPPGGRGNAVKIDPLLAEAVLTKEERGDAKTGGEDKQIMDKGEVFVRWIETAQPCHAVLRDESELPLLQDRIVRGPCAPVRISVEEKQGGRKHATHILNVTNFLVEPKTLAEFLQKKLAASASLYAPPGSKAGNVARPVAELLIANFGIPKKFVEIEAKKPKSGR</sequence>
<dbReference type="PROSITE" id="PS50890">
    <property type="entry name" value="PUA"/>
    <property type="match status" value="1"/>
</dbReference>
<dbReference type="Pfam" id="PF26292">
    <property type="entry name" value="PUA_elF2D"/>
    <property type="match status" value="1"/>
</dbReference>
<dbReference type="InterPro" id="IPR036877">
    <property type="entry name" value="SUI1_dom_sf"/>
</dbReference>
<dbReference type="PANTHER" id="PTHR12217:SF4">
    <property type="entry name" value="EUKARYOTIC TRANSLATION INITIATION FACTOR 2D"/>
    <property type="match status" value="1"/>
</dbReference>
<evidence type="ECO:0000259" key="2">
    <source>
        <dbReference type="Pfam" id="PF01253"/>
    </source>
</evidence>
<dbReference type="InterPro" id="IPR048248">
    <property type="entry name" value="PUA_eIF2d-like"/>
</dbReference>
<keyword evidence="6" id="KW-1185">Reference proteome</keyword>
<evidence type="ECO:0000313" key="5">
    <source>
        <dbReference type="EMBL" id="CDI80283.1"/>
    </source>
</evidence>
<dbReference type="Pfam" id="PF25304">
    <property type="entry name" value="WHD_eIF2D"/>
    <property type="match status" value="1"/>
</dbReference>
<reference evidence="5" key="1">
    <citation type="submission" date="2013-10" db="EMBL/GenBank/DDBJ databases">
        <title>Genomic analysis of the causative agents of coccidiosis in chickens.</title>
        <authorList>
            <person name="Reid A.J."/>
            <person name="Blake D."/>
            <person name="Billington K."/>
            <person name="Browne H."/>
            <person name="Dunn M."/>
            <person name="Hung S."/>
            <person name="Kawahara F."/>
            <person name="Miranda-Saavedra D."/>
            <person name="Mourier T."/>
            <person name="Nagra H."/>
            <person name="Otto T.D."/>
            <person name="Rawlings N."/>
            <person name="Sanchez A."/>
            <person name="Sanders M."/>
            <person name="Subramaniam C."/>
            <person name="Tay Y."/>
            <person name="Dear P."/>
            <person name="Doerig C."/>
            <person name="Gruber A."/>
            <person name="Parkinson J."/>
            <person name="Shirley M."/>
            <person name="Wan K.L."/>
            <person name="Berriman M."/>
            <person name="Tomley F."/>
            <person name="Pain A."/>
        </authorList>
    </citation>
    <scope>NUCLEOTIDE SEQUENCE [LARGE SCALE GENOMIC DNA]</scope>
    <source>
        <strain evidence="5">Houghton</strain>
    </source>
</reference>
<dbReference type="GeneID" id="25269508"/>
<dbReference type="Gene3D" id="3.10.400.20">
    <property type="match status" value="1"/>
</dbReference>
<dbReference type="InterPro" id="IPR039757">
    <property type="entry name" value="EIF2D"/>
</dbReference>
<dbReference type="InterPro" id="IPR057429">
    <property type="entry name" value="WH_eIF2D"/>
</dbReference>
<feature type="domain" description="eIF2D winged helix" evidence="3">
    <location>
        <begin position="353"/>
        <end position="390"/>
    </location>
</feature>
<name>U6GLV9_EIMAC</name>
<dbReference type="CDD" id="cd21156">
    <property type="entry name" value="PUA_eIF2d-like"/>
    <property type="match status" value="1"/>
</dbReference>
<dbReference type="PANTHER" id="PTHR12217">
    <property type="entry name" value="EUKARYOTIC TRANSLATION INITIATION FACTOR 2D"/>
    <property type="match status" value="1"/>
</dbReference>